<dbReference type="Proteomes" id="UP001052739">
    <property type="component" value="Unassembled WGS sequence"/>
</dbReference>
<organism evidence="1 2">
    <name type="scientific">Streptomyces hydrogenans</name>
    <dbReference type="NCBI Taxonomy" id="1873719"/>
    <lineage>
        <taxon>Bacteria</taxon>
        <taxon>Bacillati</taxon>
        <taxon>Actinomycetota</taxon>
        <taxon>Actinomycetes</taxon>
        <taxon>Kitasatosporales</taxon>
        <taxon>Streptomycetaceae</taxon>
        <taxon>Streptomyces</taxon>
    </lineage>
</organism>
<sequence>MDDDYAEDYGPRLPLISLCEAREAVRLLLHFRDETTEEGQAAGDLAHDLALRLPAD</sequence>
<keyword evidence="2" id="KW-1185">Reference proteome</keyword>
<comment type="caution">
    <text evidence="1">The sequence shown here is derived from an EMBL/GenBank/DDBJ whole genome shotgun (WGS) entry which is preliminary data.</text>
</comment>
<proteinExistence type="predicted"/>
<accession>A0ABQ3PJH7</accession>
<reference evidence="1" key="1">
    <citation type="submission" date="2024-05" db="EMBL/GenBank/DDBJ databases">
        <title>Whole genome shotgun sequence of Streptomyces hydrogenans NBRC 13475.</title>
        <authorList>
            <person name="Komaki H."/>
            <person name="Tamura T."/>
        </authorList>
    </citation>
    <scope>NUCLEOTIDE SEQUENCE</scope>
    <source>
        <strain evidence="1">NBRC 13475</strain>
    </source>
</reference>
<evidence type="ECO:0000313" key="1">
    <source>
        <dbReference type="EMBL" id="GHI25172.1"/>
    </source>
</evidence>
<name>A0ABQ3PJH7_9ACTN</name>
<evidence type="ECO:0000313" key="2">
    <source>
        <dbReference type="Proteomes" id="UP001052739"/>
    </source>
</evidence>
<dbReference type="EMBL" id="BNDW01000068">
    <property type="protein sequence ID" value="GHI25172.1"/>
    <property type="molecule type" value="Genomic_DNA"/>
</dbReference>
<gene>
    <name evidence="1" type="ORF">Shyd_65430</name>
</gene>
<protein>
    <submittedName>
        <fullName evidence="1">Uncharacterized protein</fullName>
    </submittedName>
</protein>
<dbReference type="RefSeq" id="WP_190222806.1">
    <property type="nucleotide sequence ID" value="NZ_BNBS01000020.1"/>
</dbReference>